<feature type="domain" description="Ferrous iron transporter FeoA-like" evidence="3">
    <location>
        <begin position="42"/>
        <end position="111"/>
    </location>
</feature>
<dbReference type="InterPro" id="IPR038157">
    <property type="entry name" value="FeoA_core_dom"/>
</dbReference>
<organism evidence="4">
    <name type="scientific">Schlesneria paludicola</name>
    <dbReference type="NCBI Taxonomy" id="360056"/>
    <lineage>
        <taxon>Bacteria</taxon>
        <taxon>Pseudomonadati</taxon>
        <taxon>Planctomycetota</taxon>
        <taxon>Planctomycetia</taxon>
        <taxon>Planctomycetales</taxon>
        <taxon>Planctomycetaceae</taxon>
        <taxon>Schlesneria</taxon>
    </lineage>
</organism>
<feature type="compositionally biased region" description="Basic residues" evidence="2">
    <location>
        <begin position="1"/>
        <end position="13"/>
    </location>
</feature>
<evidence type="ECO:0000256" key="2">
    <source>
        <dbReference type="SAM" id="MobiDB-lite"/>
    </source>
</evidence>
<gene>
    <name evidence="4" type="ORF">ENS64_18025</name>
</gene>
<name>A0A7C4QTN3_9PLAN</name>
<comment type="caution">
    <text evidence="4">The sequence shown here is derived from an EMBL/GenBank/DDBJ whole genome shotgun (WGS) entry which is preliminary data.</text>
</comment>
<reference evidence="4" key="1">
    <citation type="journal article" date="2020" name="mSystems">
        <title>Genome- and Community-Level Interaction Insights into Carbon Utilization and Element Cycling Functions of Hydrothermarchaeota in Hydrothermal Sediment.</title>
        <authorList>
            <person name="Zhou Z."/>
            <person name="Liu Y."/>
            <person name="Xu W."/>
            <person name="Pan J."/>
            <person name="Luo Z.H."/>
            <person name="Li M."/>
        </authorList>
    </citation>
    <scope>NUCLEOTIDE SEQUENCE [LARGE SCALE GENOMIC DNA]</scope>
    <source>
        <strain evidence="4">SpSt-508</strain>
    </source>
</reference>
<dbReference type="SUPFAM" id="SSF50037">
    <property type="entry name" value="C-terminal domain of transcriptional repressors"/>
    <property type="match status" value="1"/>
</dbReference>
<protein>
    <submittedName>
        <fullName evidence="4">Ferrous iron transport protein A</fullName>
    </submittedName>
</protein>
<evidence type="ECO:0000313" key="4">
    <source>
        <dbReference type="EMBL" id="HGT41148.1"/>
    </source>
</evidence>
<dbReference type="Gene3D" id="2.30.30.90">
    <property type="match status" value="1"/>
</dbReference>
<dbReference type="GO" id="GO:0046914">
    <property type="term" value="F:transition metal ion binding"/>
    <property type="evidence" value="ECO:0007669"/>
    <property type="project" value="InterPro"/>
</dbReference>
<dbReference type="SMART" id="SM00899">
    <property type="entry name" value="FeoA"/>
    <property type="match status" value="1"/>
</dbReference>
<evidence type="ECO:0000256" key="1">
    <source>
        <dbReference type="ARBA" id="ARBA00023004"/>
    </source>
</evidence>
<feature type="region of interest" description="Disordered" evidence="2">
    <location>
        <begin position="1"/>
        <end position="28"/>
    </location>
</feature>
<keyword evidence="1" id="KW-0408">Iron</keyword>
<proteinExistence type="predicted"/>
<evidence type="ECO:0000259" key="3">
    <source>
        <dbReference type="SMART" id="SM00899"/>
    </source>
</evidence>
<dbReference type="InterPro" id="IPR007167">
    <property type="entry name" value="Fe-transptr_FeoA-like"/>
</dbReference>
<dbReference type="EMBL" id="DSVQ01000019">
    <property type="protein sequence ID" value="HGT41148.1"/>
    <property type="molecule type" value="Genomic_DNA"/>
</dbReference>
<dbReference type="AlphaFoldDB" id="A0A7C4QTN3"/>
<accession>A0A7C4QTN3</accession>
<sequence>MPRRARVPVRRPRAQAEPWHAPFGESGRRVQSRAEGTAAMLVPLELLQVGERGRIRELQGNPEFVHRLQEMGLREGAAVEMVRPGSPCILAVDHHRFSVRLDESATVLVEVQPR</sequence>
<dbReference type="Pfam" id="PF04023">
    <property type="entry name" value="FeoA"/>
    <property type="match status" value="1"/>
</dbReference>
<dbReference type="InterPro" id="IPR008988">
    <property type="entry name" value="Transcriptional_repressor_C"/>
</dbReference>